<accession>A0ABW4TBK7</accession>
<reference evidence="2" key="1">
    <citation type="journal article" date="2019" name="Int. J. Syst. Evol. Microbiol.">
        <title>The Global Catalogue of Microorganisms (GCM) 10K type strain sequencing project: providing services to taxonomists for standard genome sequencing and annotation.</title>
        <authorList>
            <consortium name="The Broad Institute Genomics Platform"/>
            <consortium name="The Broad Institute Genome Sequencing Center for Infectious Disease"/>
            <person name="Wu L."/>
            <person name="Ma J."/>
        </authorList>
    </citation>
    <scope>NUCLEOTIDE SEQUENCE [LARGE SCALE GENOMIC DNA]</scope>
    <source>
        <strain evidence="2">ICMP 6774ER</strain>
    </source>
</reference>
<protein>
    <recommendedName>
        <fullName evidence="3">Integrase</fullName>
    </recommendedName>
</protein>
<gene>
    <name evidence="1" type="ORF">ACFSKW_43590</name>
</gene>
<evidence type="ECO:0000313" key="1">
    <source>
        <dbReference type="EMBL" id="MFD1938380.1"/>
    </source>
</evidence>
<dbReference type="RefSeq" id="WP_379580365.1">
    <property type="nucleotide sequence ID" value="NZ_JBHUFV010000064.1"/>
</dbReference>
<evidence type="ECO:0008006" key="3">
    <source>
        <dbReference type="Google" id="ProtNLM"/>
    </source>
</evidence>
<name>A0ABW4TBK7_9ACTN</name>
<dbReference type="EMBL" id="JBHUFV010000064">
    <property type="protein sequence ID" value="MFD1938380.1"/>
    <property type="molecule type" value="Genomic_DNA"/>
</dbReference>
<keyword evidence="2" id="KW-1185">Reference proteome</keyword>
<sequence>MNTWNARRAAVLSWLAWCAERGFDGPEVPAWAKRLTPPDSETPARSKMAIDRLISRREVHLREKCFYRMLYETVARAEEILP</sequence>
<dbReference type="Proteomes" id="UP001597368">
    <property type="component" value="Unassembled WGS sequence"/>
</dbReference>
<organism evidence="1 2">
    <name type="scientific">Nonomuraea mangrovi</name>
    <dbReference type="NCBI Taxonomy" id="2316207"/>
    <lineage>
        <taxon>Bacteria</taxon>
        <taxon>Bacillati</taxon>
        <taxon>Actinomycetota</taxon>
        <taxon>Actinomycetes</taxon>
        <taxon>Streptosporangiales</taxon>
        <taxon>Streptosporangiaceae</taxon>
        <taxon>Nonomuraea</taxon>
    </lineage>
</organism>
<proteinExistence type="predicted"/>
<comment type="caution">
    <text evidence="1">The sequence shown here is derived from an EMBL/GenBank/DDBJ whole genome shotgun (WGS) entry which is preliminary data.</text>
</comment>
<evidence type="ECO:0000313" key="2">
    <source>
        <dbReference type="Proteomes" id="UP001597368"/>
    </source>
</evidence>